<feature type="compositionally biased region" description="Low complexity" evidence="2">
    <location>
        <begin position="195"/>
        <end position="206"/>
    </location>
</feature>
<dbReference type="OrthoDB" id="129351at2"/>
<accession>Q02D02</accession>
<gene>
    <name evidence="3" type="ordered locus">Acid_0048</name>
</gene>
<dbReference type="Gene3D" id="3.30.70.60">
    <property type="match status" value="1"/>
</dbReference>
<keyword evidence="1" id="KW-0175">Coiled coil</keyword>
<proteinExistence type="predicted"/>
<dbReference type="HOGENOM" id="CLU_1255276_0_0_0"/>
<dbReference type="Pfam" id="PF04350">
    <property type="entry name" value="PilO"/>
    <property type="match status" value="1"/>
</dbReference>
<evidence type="ECO:0000256" key="1">
    <source>
        <dbReference type="SAM" id="Coils"/>
    </source>
</evidence>
<evidence type="ECO:0000313" key="3">
    <source>
        <dbReference type="EMBL" id="ABJ81064.1"/>
    </source>
</evidence>
<dbReference type="InterPro" id="IPR007445">
    <property type="entry name" value="PilO"/>
</dbReference>
<protein>
    <submittedName>
        <fullName evidence="3">Fimbrial assembly family protein</fullName>
    </submittedName>
</protein>
<dbReference type="AlphaFoldDB" id="Q02D02"/>
<sequence>MPRNFSLNVAGLKWKDPRVAMRAVLGVLLLANLVAAVIAFKPFGGSADDLRRERNSLQQQLAQLQKSVADTKRQVEKVQIARTQGDQFLAKYFTDRRVVTSTIQGELEDIAKQAGIKFQPTTWTDEPIEGSDTMVMKTINAGCQGTYASLSKFVNLVDRSPRFLIIESMVAAPQQTGQTLNVTIKIDTFIKDSAGSGEAEAGPAAPVAMPTAEPGSGGGL</sequence>
<dbReference type="InterPro" id="IPR014717">
    <property type="entry name" value="Transl_elong_EF1B/ribsomal_bS6"/>
</dbReference>
<evidence type="ECO:0000256" key="2">
    <source>
        <dbReference type="SAM" id="MobiDB-lite"/>
    </source>
</evidence>
<name>Q02D02_SOLUE</name>
<reference evidence="3" key="1">
    <citation type="submission" date="2006-10" db="EMBL/GenBank/DDBJ databases">
        <title>Complete sequence of Solibacter usitatus Ellin6076.</title>
        <authorList>
            <consortium name="US DOE Joint Genome Institute"/>
            <person name="Copeland A."/>
            <person name="Lucas S."/>
            <person name="Lapidus A."/>
            <person name="Barry K."/>
            <person name="Detter J.C."/>
            <person name="Glavina del Rio T."/>
            <person name="Hammon N."/>
            <person name="Israni S."/>
            <person name="Dalin E."/>
            <person name="Tice H."/>
            <person name="Pitluck S."/>
            <person name="Thompson L.S."/>
            <person name="Brettin T."/>
            <person name="Bruce D."/>
            <person name="Han C."/>
            <person name="Tapia R."/>
            <person name="Gilna P."/>
            <person name="Schmutz J."/>
            <person name="Larimer F."/>
            <person name="Land M."/>
            <person name="Hauser L."/>
            <person name="Kyrpides N."/>
            <person name="Mikhailova N."/>
            <person name="Janssen P.H."/>
            <person name="Kuske C.R."/>
            <person name="Richardson P."/>
        </authorList>
    </citation>
    <scope>NUCLEOTIDE SEQUENCE</scope>
    <source>
        <strain evidence="3">Ellin6076</strain>
    </source>
</reference>
<dbReference type="GO" id="GO:0043107">
    <property type="term" value="P:type IV pilus-dependent motility"/>
    <property type="evidence" value="ECO:0007669"/>
    <property type="project" value="InterPro"/>
</dbReference>
<dbReference type="EMBL" id="CP000473">
    <property type="protein sequence ID" value="ABJ81064.1"/>
    <property type="molecule type" value="Genomic_DNA"/>
</dbReference>
<dbReference type="InParanoid" id="Q02D02"/>
<dbReference type="STRING" id="234267.Acid_0048"/>
<dbReference type="GO" id="GO:0043683">
    <property type="term" value="P:type IV pilus assembly"/>
    <property type="evidence" value="ECO:0007669"/>
    <property type="project" value="InterPro"/>
</dbReference>
<organism evidence="3">
    <name type="scientific">Solibacter usitatus (strain Ellin6076)</name>
    <dbReference type="NCBI Taxonomy" id="234267"/>
    <lineage>
        <taxon>Bacteria</taxon>
        <taxon>Pseudomonadati</taxon>
        <taxon>Acidobacteriota</taxon>
        <taxon>Terriglobia</taxon>
        <taxon>Bryobacterales</taxon>
        <taxon>Solibacteraceae</taxon>
        <taxon>Candidatus Solibacter</taxon>
    </lineage>
</organism>
<feature type="region of interest" description="Disordered" evidence="2">
    <location>
        <begin position="195"/>
        <end position="220"/>
    </location>
</feature>
<feature type="coiled-coil region" evidence="1">
    <location>
        <begin position="47"/>
        <end position="81"/>
    </location>
</feature>
<dbReference type="KEGG" id="sus:Acid_0048"/>